<name>A0A9P6BVL0_9AGAR</name>
<sequence>MLLNQLRNAILHLWQKIADWHGNLQSHIGLGYVNMLHESHAHPHQHLTLKLILDHQKIIGMIHIPG</sequence>
<keyword evidence="2" id="KW-1185">Reference proteome</keyword>
<reference evidence="1" key="1">
    <citation type="submission" date="2020-11" db="EMBL/GenBank/DDBJ databases">
        <authorList>
            <consortium name="DOE Joint Genome Institute"/>
            <person name="Ahrendt S."/>
            <person name="Riley R."/>
            <person name="Andreopoulos W."/>
            <person name="Labutti K."/>
            <person name="Pangilinan J."/>
            <person name="Ruiz-Duenas F.J."/>
            <person name="Barrasa J.M."/>
            <person name="Sanchez-Garcia M."/>
            <person name="Camarero S."/>
            <person name="Miyauchi S."/>
            <person name="Serrano A."/>
            <person name="Linde D."/>
            <person name="Babiker R."/>
            <person name="Drula E."/>
            <person name="Ayuso-Fernandez I."/>
            <person name="Pacheco R."/>
            <person name="Padilla G."/>
            <person name="Ferreira P."/>
            <person name="Barriuso J."/>
            <person name="Kellner H."/>
            <person name="Castanera R."/>
            <person name="Alfaro M."/>
            <person name="Ramirez L."/>
            <person name="Pisabarro A.G."/>
            <person name="Kuo A."/>
            <person name="Tritt A."/>
            <person name="Lipzen A."/>
            <person name="He G."/>
            <person name="Yan M."/>
            <person name="Ng V."/>
            <person name="Cullen D."/>
            <person name="Martin F."/>
            <person name="Rosso M.-N."/>
            <person name="Henrissat B."/>
            <person name="Hibbett D."/>
            <person name="Martinez A.T."/>
            <person name="Grigoriev I.V."/>
        </authorList>
    </citation>
    <scope>NUCLEOTIDE SEQUENCE</scope>
    <source>
        <strain evidence="1">MF-IS2</strain>
    </source>
</reference>
<dbReference type="EMBL" id="MU153775">
    <property type="protein sequence ID" value="KAF9439643.1"/>
    <property type="molecule type" value="Genomic_DNA"/>
</dbReference>
<gene>
    <name evidence="1" type="ORF">P691DRAFT_769239</name>
</gene>
<evidence type="ECO:0000313" key="1">
    <source>
        <dbReference type="EMBL" id="KAF9439643.1"/>
    </source>
</evidence>
<dbReference type="Proteomes" id="UP000807342">
    <property type="component" value="Unassembled WGS sequence"/>
</dbReference>
<evidence type="ECO:0000313" key="2">
    <source>
        <dbReference type="Proteomes" id="UP000807342"/>
    </source>
</evidence>
<proteinExistence type="predicted"/>
<accession>A0A9P6BVL0</accession>
<organism evidence="1 2">
    <name type="scientific">Macrolepiota fuliginosa MF-IS2</name>
    <dbReference type="NCBI Taxonomy" id="1400762"/>
    <lineage>
        <taxon>Eukaryota</taxon>
        <taxon>Fungi</taxon>
        <taxon>Dikarya</taxon>
        <taxon>Basidiomycota</taxon>
        <taxon>Agaricomycotina</taxon>
        <taxon>Agaricomycetes</taxon>
        <taxon>Agaricomycetidae</taxon>
        <taxon>Agaricales</taxon>
        <taxon>Agaricineae</taxon>
        <taxon>Agaricaceae</taxon>
        <taxon>Macrolepiota</taxon>
    </lineage>
</organism>
<dbReference type="AlphaFoldDB" id="A0A9P6BVL0"/>
<protein>
    <submittedName>
        <fullName evidence="1">Uncharacterized protein</fullName>
    </submittedName>
</protein>
<comment type="caution">
    <text evidence="1">The sequence shown here is derived from an EMBL/GenBank/DDBJ whole genome shotgun (WGS) entry which is preliminary data.</text>
</comment>